<dbReference type="Pfam" id="PF01433">
    <property type="entry name" value="Peptidase_M1"/>
    <property type="match status" value="1"/>
</dbReference>
<dbReference type="GO" id="GO:0006508">
    <property type="term" value="P:proteolysis"/>
    <property type="evidence" value="ECO:0000318"/>
    <property type="project" value="GO_Central"/>
</dbReference>
<dbReference type="AlphaFoldDB" id="A0A2A6CRY1"/>
<sequence length="423" mass="48878">MSPITLFSKINRVKLELFLDLPMTHIVAHLGSQGGVAQHGCKKYFGNLITLKWWDEVWINEGLTTMYEIDAVHGIGTNASIIEYRKSRRQEMIETDSFRKTIPLKFDVTTEVEARANFMKPYTKGSSMGMRKKICYQRWAIPIHLSKIHGTPYKTFIMPDQSLSIEVDTDDDLILDPKKVVFYRAVYDEETYRRIVKSPLSNATNDEIIAYLLHSAYSGYVEPDLAFSMFTLASSDHLRYTVWNLHTKNALLYPELGIIAHSRNGTKCDSHRREVFDLIHLRPEEYCNDINSELDLTKYQVHEESPEYRCKCNTEDGNNEFVLAKLLSRARRALDGRSIDQIRKIAEISPGAVKQNAAILTRIFNERYAIESEDTVLGKKVLDKAFRAAMAKWRKQKNLTKSKTSVLNPIKIPEEPFRRFSFY</sequence>
<dbReference type="Proteomes" id="UP000005239">
    <property type="component" value="Unassembled WGS sequence"/>
</dbReference>
<dbReference type="Gene3D" id="1.10.390.10">
    <property type="entry name" value="Neutral Protease Domain 2"/>
    <property type="match status" value="1"/>
</dbReference>
<gene>
    <name evidence="1" type="primary">WBGene00276107</name>
</gene>
<proteinExistence type="predicted"/>
<reference evidence="1" key="2">
    <citation type="submission" date="2022-06" db="UniProtKB">
        <authorList>
            <consortium name="EnsemblMetazoa"/>
        </authorList>
    </citation>
    <scope>IDENTIFICATION</scope>
    <source>
        <strain evidence="1">PS312</strain>
    </source>
</reference>
<dbReference type="PANTHER" id="PTHR11533:SF299">
    <property type="entry name" value="AMINOPEPTIDASE"/>
    <property type="match status" value="1"/>
</dbReference>
<keyword evidence="2" id="KW-1185">Reference proteome</keyword>
<dbReference type="GO" id="GO:0070006">
    <property type="term" value="F:metalloaminopeptidase activity"/>
    <property type="evidence" value="ECO:0000318"/>
    <property type="project" value="GO_Central"/>
</dbReference>
<dbReference type="InterPro" id="IPR050344">
    <property type="entry name" value="Peptidase_M1_aminopeptidases"/>
</dbReference>
<dbReference type="PANTHER" id="PTHR11533">
    <property type="entry name" value="PROTEASE M1 ZINC METALLOPROTEASE"/>
    <property type="match status" value="1"/>
</dbReference>
<dbReference type="SUPFAM" id="SSF55486">
    <property type="entry name" value="Metalloproteases ('zincins'), catalytic domain"/>
    <property type="match status" value="1"/>
</dbReference>
<evidence type="ECO:0000313" key="1">
    <source>
        <dbReference type="EnsemblMetazoa" id="PPA37738.1"/>
    </source>
</evidence>
<dbReference type="InterPro" id="IPR014782">
    <property type="entry name" value="Peptidase_M1_dom"/>
</dbReference>
<protein>
    <submittedName>
        <fullName evidence="1">Peptidase</fullName>
    </submittedName>
</protein>
<organism evidence="1 2">
    <name type="scientific">Pristionchus pacificus</name>
    <name type="common">Parasitic nematode worm</name>
    <dbReference type="NCBI Taxonomy" id="54126"/>
    <lineage>
        <taxon>Eukaryota</taxon>
        <taxon>Metazoa</taxon>
        <taxon>Ecdysozoa</taxon>
        <taxon>Nematoda</taxon>
        <taxon>Chromadorea</taxon>
        <taxon>Rhabditida</taxon>
        <taxon>Rhabditina</taxon>
        <taxon>Diplogasteromorpha</taxon>
        <taxon>Diplogasteroidea</taxon>
        <taxon>Neodiplogasteridae</taxon>
        <taxon>Pristionchus</taxon>
    </lineage>
</organism>
<dbReference type="GO" id="GO:0008270">
    <property type="term" value="F:zinc ion binding"/>
    <property type="evidence" value="ECO:0007669"/>
    <property type="project" value="InterPro"/>
</dbReference>
<evidence type="ECO:0000313" key="2">
    <source>
        <dbReference type="Proteomes" id="UP000005239"/>
    </source>
</evidence>
<dbReference type="InterPro" id="IPR027268">
    <property type="entry name" value="Peptidase_M4/M1_CTD_sf"/>
</dbReference>
<accession>A0A8R1Z056</accession>
<name>A0A2A6CRY1_PRIPA</name>
<dbReference type="GO" id="GO:0043171">
    <property type="term" value="P:peptide catabolic process"/>
    <property type="evidence" value="ECO:0000318"/>
    <property type="project" value="GO_Central"/>
</dbReference>
<dbReference type="OrthoDB" id="5854058at2759"/>
<reference evidence="2" key="1">
    <citation type="journal article" date="2008" name="Nat. Genet.">
        <title>The Pristionchus pacificus genome provides a unique perspective on nematode lifestyle and parasitism.</title>
        <authorList>
            <person name="Dieterich C."/>
            <person name="Clifton S.W."/>
            <person name="Schuster L.N."/>
            <person name="Chinwalla A."/>
            <person name="Delehaunty K."/>
            <person name="Dinkelacker I."/>
            <person name="Fulton L."/>
            <person name="Fulton R."/>
            <person name="Godfrey J."/>
            <person name="Minx P."/>
            <person name="Mitreva M."/>
            <person name="Roeseler W."/>
            <person name="Tian H."/>
            <person name="Witte H."/>
            <person name="Yang S.P."/>
            <person name="Wilson R.K."/>
            <person name="Sommer R.J."/>
        </authorList>
    </citation>
    <scope>NUCLEOTIDE SEQUENCE [LARGE SCALE GENOMIC DNA]</scope>
    <source>
        <strain evidence="2">PS312</strain>
    </source>
</reference>
<accession>A0A2A6CRY1</accession>
<dbReference type="EnsemblMetazoa" id="PPA37738.1">
    <property type="protein sequence ID" value="PPA37738.1"/>
    <property type="gene ID" value="WBGene00276107"/>
</dbReference>